<dbReference type="AlphaFoldDB" id="A0A087TQU2"/>
<dbReference type="EMBL" id="KK116341">
    <property type="protein sequence ID" value="KFM67481.1"/>
    <property type="molecule type" value="Genomic_DNA"/>
</dbReference>
<keyword evidence="4" id="KW-1185">Reference proteome</keyword>
<dbReference type="OrthoDB" id="6437948at2759"/>
<dbReference type="Gene3D" id="1.10.287.1490">
    <property type="match status" value="1"/>
</dbReference>
<dbReference type="Proteomes" id="UP000054359">
    <property type="component" value="Unassembled WGS sequence"/>
</dbReference>
<gene>
    <name evidence="3" type="ORF">X975_05849</name>
</gene>
<feature type="compositionally biased region" description="Basic and acidic residues" evidence="2">
    <location>
        <begin position="294"/>
        <end position="320"/>
    </location>
</feature>
<dbReference type="OMA" id="EQCENTA"/>
<name>A0A087TQU2_STEMI</name>
<proteinExistence type="predicted"/>
<evidence type="ECO:0000313" key="4">
    <source>
        <dbReference type="Proteomes" id="UP000054359"/>
    </source>
</evidence>
<evidence type="ECO:0000256" key="1">
    <source>
        <dbReference type="SAM" id="Coils"/>
    </source>
</evidence>
<protein>
    <recommendedName>
        <fullName evidence="5">Synaptonemal complex protein 1</fullName>
    </recommendedName>
</protein>
<feature type="region of interest" description="Disordered" evidence="2">
    <location>
        <begin position="432"/>
        <end position="453"/>
    </location>
</feature>
<feature type="compositionally biased region" description="Polar residues" evidence="2">
    <location>
        <begin position="334"/>
        <end position="346"/>
    </location>
</feature>
<feature type="region of interest" description="Disordered" evidence="2">
    <location>
        <begin position="283"/>
        <end position="388"/>
    </location>
</feature>
<feature type="compositionally biased region" description="Polar residues" evidence="2">
    <location>
        <begin position="442"/>
        <end position="453"/>
    </location>
</feature>
<reference evidence="3 4" key="1">
    <citation type="submission" date="2013-11" db="EMBL/GenBank/DDBJ databases">
        <title>Genome sequencing of Stegodyphus mimosarum.</title>
        <authorList>
            <person name="Bechsgaard J."/>
        </authorList>
    </citation>
    <scope>NUCLEOTIDE SEQUENCE [LARGE SCALE GENOMIC DNA]</scope>
</reference>
<evidence type="ECO:0000256" key="2">
    <source>
        <dbReference type="SAM" id="MobiDB-lite"/>
    </source>
</evidence>
<feature type="coiled-coil region" evidence="1">
    <location>
        <begin position="1"/>
        <end position="170"/>
    </location>
</feature>
<keyword evidence="1" id="KW-0175">Coiled coil</keyword>
<evidence type="ECO:0000313" key="3">
    <source>
        <dbReference type="EMBL" id="KFM67481.1"/>
    </source>
</evidence>
<organism evidence="3 4">
    <name type="scientific">Stegodyphus mimosarum</name>
    <name type="common">African social velvet spider</name>
    <dbReference type="NCBI Taxonomy" id="407821"/>
    <lineage>
        <taxon>Eukaryota</taxon>
        <taxon>Metazoa</taxon>
        <taxon>Ecdysozoa</taxon>
        <taxon>Arthropoda</taxon>
        <taxon>Chelicerata</taxon>
        <taxon>Arachnida</taxon>
        <taxon>Araneae</taxon>
        <taxon>Araneomorphae</taxon>
        <taxon>Entelegynae</taxon>
        <taxon>Eresoidea</taxon>
        <taxon>Eresidae</taxon>
        <taxon>Stegodyphus</taxon>
    </lineage>
</organism>
<accession>A0A087TQU2</accession>
<feature type="non-terminal residue" evidence="3">
    <location>
        <position position="453"/>
    </location>
</feature>
<evidence type="ECO:0008006" key="5">
    <source>
        <dbReference type="Google" id="ProtNLM"/>
    </source>
</evidence>
<sequence>MDKLKQGATALEEKCEQIEKLKAEVDKLKQEKVTVEEKVCELQQNHQEAIEALVVEKEKADELEKKKSTLEGIIHKLEQNLEEAVRISTSEKEKADDLRKSVAAFEGKCKEVESLKTEMDKLKQGAAVLEGKCKEVENLKTEIDQLKQEKSSLEGKFHELQQNYQEAVEALAIEKSTSHQLICVLEQCENTASLKIKEFHSNCIKHLEELTDLRRQVNEKNSSIEDMEKALCASQQQIKELTSKFTKQLSAEKDQHFIEIEKLVHLKQIIEKENTALKLKISQEEDAGSNKRPISSEEENKKSSRNSQKTDKENYTEAKNTRKTRRVLAEKQGNAKSNIDNENNLSSDEDFESAKVTQTKKISDTAKLSSKIPRKRKQEDEEFKVPIKRTSRKKLQEIEQENSPVRKIANAFNSKVRNLAQNVAAFSPRLTRGRKRLFNPETALSSFASQSRK</sequence>